<name>A0ABN9WX03_9DINO</name>
<comment type="caution">
    <text evidence="1">The sequence shown here is derived from an EMBL/GenBank/DDBJ whole genome shotgun (WGS) entry which is preliminary data.</text>
</comment>
<accession>A0ABN9WX03</accession>
<protein>
    <submittedName>
        <fullName evidence="1">Uncharacterized protein</fullName>
    </submittedName>
</protein>
<evidence type="ECO:0000313" key="1">
    <source>
        <dbReference type="EMBL" id="CAK0890150.1"/>
    </source>
</evidence>
<evidence type="ECO:0000313" key="2">
    <source>
        <dbReference type="Proteomes" id="UP001189429"/>
    </source>
</evidence>
<dbReference type="EMBL" id="CAUYUJ010019305">
    <property type="protein sequence ID" value="CAK0890150.1"/>
    <property type="molecule type" value="Genomic_DNA"/>
</dbReference>
<organism evidence="1 2">
    <name type="scientific">Prorocentrum cordatum</name>
    <dbReference type="NCBI Taxonomy" id="2364126"/>
    <lineage>
        <taxon>Eukaryota</taxon>
        <taxon>Sar</taxon>
        <taxon>Alveolata</taxon>
        <taxon>Dinophyceae</taxon>
        <taxon>Prorocentrales</taxon>
        <taxon>Prorocentraceae</taxon>
        <taxon>Prorocentrum</taxon>
    </lineage>
</organism>
<feature type="non-terminal residue" evidence="1">
    <location>
        <position position="1"/>
    </location>
</feature>
<gene>
    <name evidence="1" type="ORF">PCOR1329_LOCUS70449</name>
</gene>
<dbReference type="Proteomes" id="UP001189429">
    <property type="component" value="Unassembled WGS sequence"/>
</dbReference>
<proteinExistence type="predicted"/>
<keyword evidence="2" id="KW-1185">Reference proteome</keyword>
<sequence length="295" mass="32430">RGLHLHIRLLHHPRSTGAPGRRGAGLLRAVGARTHGSMTPHRTAWLPVLLVAVALRPASALTLQQAQGAQLGAEAAAPEVLAGAPRARGEGAGSGPRPLLLARSQWGSGFDAKFSAVPRTSFRDKWLTWNADAEVIFDRWWRRTQLPAEGCAARAENSGFLSARVDMEWGITSAMRDVEDQLLFGLLENKLVVFSDFVEQKDVIVDAMTQYSKQCGGTGSRAWLEECYFENLTACTGEFRAGRMGCPEQQLGRRTFKLTSDYSWFLQKSQPLWDELVRAGAVGWRAASAESRLLN</sequence>
<reference evidence="1" key="1">
    <citation type="submission" date="2023-10" db="EMBL/GenBank/DDBJ databases">
        <authorList>
            <person name="Chen Y."/>
            <person name="Shah S."/>
            <person name="Dougan E. K."/>
            <person name="Thang M."/>
            <person name="Chan C."/>
        </authorList>
    </citation>
    <scope>NUCLEOTIDE SEQUENCE [LARGE SCALE GENOMIC DNA]</scope>
</reference>
<feature type="non-terminal residue" evidence="1">
    <location>
        <position position="295"/>
    </location>
</feature>